<sequence length="226" mass="25567">MASSIPRNQWHTVVAGENILLIAKQAGFRNWQTIFEHQKNQTFRQNNPDPYSIHTGDSVWIPEKMPRPGFKCEVGKEHQFVLKTLKASLHLVLENDDDLSYADRKYEIWINGQQYGNEERRTSGDGVVTGEIPVVPEIELKIWFEGDADEPTTYIVRTGDLDPIDTIAGVQDRLNNLGYDCGDEQGEIGPETKAALQAFQSDFGLTPTGEIDDATRRILQQEHDVQ</sequence>
<dbReference type="InterPro" id="IPR036366">
    <property type="entry name" value="PGBDSf"/>
</dbReference>
<dbReference type="EMBL" id="AP018248">
    <property type="protein sequence ID" value="BAY99863.1"/>
    <property type="molecule type" value="Genomic_DNA"/>
</dbReference>
<dbReference type="RefSeq" id="WP_096578323.1">
    <property type="nucleotide sequence ID" value="NZ_CAWNJS010000001.1"/>
</dbReference>
<dbReference type="KEGG" id="ttq:NIES37_38460"/>
<proteinExistence type="predicted"/>
<gene>
    <name evidence="2" type="ORF">NIES37_38460</name>
</gene>
<feature type="domain" description="Peptidoglycan binding-like" evidence="1">
    <location>
        <begin position="170"/>
        <end position="219"/>
    </location>
</feature>
<dbReference type="Pfam" id="PF01471">
    <property type="entry name" value="PG_binding_1"/>
    <property type="match status" value="1"/>
</dbReference>
<keyword evidence="3" id="KW-1185">Reference proteome</keyword>
<dbReference type="InterPro" id="IPR036365">
    <property type="entry name" value="PGBD-like_sf"/>
</dbReference>
<accession>A0A1Z4N2B8</accession>
<protein>
    <recommendedName>
        <fullName evidence="1">Peptidoglycan binding-like domain-containing protein</fullName>
    </recommendedName>
</protein>
<evidence type="ECO:0000313" key="2">
    <source>
        <dbReference type="EMBL" id="BAY99863.1"/>
    </source>
</evidence>
<dbReference type="AlphaFoldDB" id="A0A1Z4N2B8"/>
<organism evidence="2 3">
    <name type="scientific">Tolypothrix tenuis PCC 7101</name>
    <dbReference type="NCBI Taxonomy" id="231146"/>
    <lineage>
        <taxon>Bacteria</taxon>
        <taxon>Bacillati</taxon>
        <taxon>Cyanobacteriota</taxon>
        <taxon>Cyanophyceae</taxon>
        <taxon>Nostocales</taxon>
        <taxon>Tolypothrichaceae</taxon>
        <taxon>Tolypothrix</taxon>
    </lineage>
</organism>
<dbReference type="SUPFAM" id="SSF47090">
    <property type="entry name" value="PGBD-like"/>
    <property type="match status" value="1"/>
</dbReference>
<reference evidence="2 3" key="1">
    <citation type="submission" date="2017-06" db="EMBL/GenBank/DDBJ databases">
        <title>Genome sequencing of cyanobaciteial culture collection at National Institute for Environmental Studies (NIES).</title>
        <authorList>
            <person name="Hirose Y."/>
            <person name="Shimura Y."/>
            <person name="Fujisawa T."/>
            <person name="Nakamura Y."/>
            <person name="Kawachi M."/>
        </authorList>
    </citation>
    <scope>NUCLEOTIDE SEQUENCE [LARGE SCALE GENOMIC DNA]</scope>
    <source>
        <strain evidence="2 3">NIES-37</strain>
    </source>
</reference>
<name>A0A1Z4N2B8_9CYAN</name>
<dbReference type="InterPro" id="IPR002477">
    <property type="entry name" value="Peptidoglycan-bd-like"/>
</dbReference>
<evidence type="ECO:0000313" key="3">
    <source>
        <dbReference type="Proteomes" id="UP000218785"/>
    </source>
</evidence>
<evidence type="ECO:0000259" key="1">
    <source>
        <dbReference type="Pfam" id="PF01471"/>
    </source>
</evidence>
<dbReference type="Proteomes" id="UP000218785">
    <property type="component" value="Chromosome"/>
</dbReference>
<dbReference type="Gene3D" id="1.10.101.10">
    <property type="entry name" value="PGBD-like superfamily/PGBD"/>
    <property type="match status" value="1"/>
</dbReference>